<name>A0A0C2HEI0_9STAP</name>
<evidence type="ECO:0000313" key="3">
    <source>
        <dbReference type="EMBL" id="MDB0581350.1"/>
    </source>
</evidence>
<dbReference type="Pfam" id="PF01381">
    <property type="entry name" value="HTH_3"/>
    <property type="match status" value="1"/>
</dbReference>
<sequence>MATTEFGLKVRSELLKRNMTSKQLAEMLGISGAYLSDILRGRRDAEEQKKRIAKILDIKEEVKR</sequence>
<dbReference type="EMBL" id="JABEVU030000001">
    <property type="protein sequence ID" value="MDB0581350.1"/>
    <property type="molecule type" value="Genomic_DNA"/>
</dbReference>
<comment type="caution">
    <text evidence="2">The sequence shown here is derived from an EMBL/GenBank/DDBJ whole genome shotgun (WGS) entry which is preliminary data.</text>
</comment>
<dbReference type="PROSITE" id="PS50943">
    <property type="entry name" value="HTH_CROC1"/>
    <property type="match status" value="1"/>
</dbReference>
<evidence type="ECO:0000313" key="5">
    <source>
        <dbReference type="Proteomes" id="UP000527860"/>
    </source>
</evidence>
<accession>A0A0C2HEI0</accession>
<dbReference type="SMART" id="SM00530">
    <property type="entry name" value="HTH_XRE"/>
    <property type="match status" value="1"/>
</dbReference>
<dbReference type="GeneID" id="77846098"/>
<dbReference type="STRING" id="45670.SN16_11110"/>
<keyword evidence="2" id="KW-0238">DNA-binding</keyword>
<reference evidence="3" key="3">
    <citation type="submission" date="2022-12" db="EMBL/GenBank/DDBJ databases">
        <title>Genome analysis and biological profiling of marine Salinicoccus roseus MOSEL-ME25.</title>
        <authorList>
            <person name="Mirza F.T."/>
            <person name="Xie Y."/>
            <person name="Shinwari Z.K."/>
        </authorList>
    </citation>
    <scope>NUCLEOTIDE SEQUENCE</scope>
    <source>
        <strain evidence="3">MOSEL-ME25</strain>
    </source>
</reference>
<dbReference type="RefSeq" id="WP_040106685.1">
    <property type="nucleotide sequence ID" value="NZ_JABEVU030000001.1"/>
</dbReference>
<organism evidence="2 4">
    <name type="scientific">Salinicoccus roseus</name>
    <dbReference type="NCBI Taxonomy" id="45670"/>
    <lineage>
        <taxon>Bacteria</taxon>
        <taxon>Bacillati</taxon>
        <taxon>Bacillota</taxon>
        <taxon>Bacilli</taxon>
        <taxon>Bacillales</taxon>
        <taxon>Staphylococcaceae</taxon>
        <taxon>Salinicoccus</taxon>
    </lineage>
</organism>
<gene>
    <name evidence="3" type="ORF">F7P68_0012525</name>
    <name evidence="2" type="ORF">SN16_11110</name>
</gene>
<dbReference type="CDD" id="cd00093">
    <property type="entry name" value="HTH_XRE"/>
    <property type="match status" value="1"/>
</dbReference>
<dbReference type="Proteomes" id="UP000031546">
    <property type="component" value="Unassembled WGS sequence"/>
</dbReference>
<keyword evidence="5" id="KW-1185">Reference proteome</keyword>
<dbReference type="InterPro" id="IPR010982">
    <property type="entry name" value="Lambda_DNA-bd_dom_sf"/>
</dbReference>
<dbReference type="SUPFAM" id="SSF47413">
    <property type="entry name" value="lambda repressor-like DNA-binding domains"/>
    <property type="match status" value="1"/>
</dbReference>
<evidence type="ECO:0000259" key="1">
    <source>
        <dbReference type="PROSITE" id="PS50943"/>
    </source>
</evidence>
<dbReference type="InterPro" id="IPR001387">
    <property type="entry name" value="Cro/C1-type_HTH"/>
</dbReference>
<reference evidence="2 4" key="1">
    <citation type="submission" date="2015-01" db="EMBL/GenBank/DDBJ databases">
        <title>Genome sequences of high lactate-tolerant strain Salinicoccus roseus W12 with industrial interest.</title>
        <authorList>
            <person name="Wang H."/>
            <person name="Yu B."/>
        </authorList>
    </citation>
    <scope>NUCLEOTIDE SEQUENCE [LARGE SCALE GENOMIC DNA]</scope>
    <source>
        <strain evidence="2 4">W12</strain>
    </source>
</reference>
<feature type="domain" description="HTH cro/C1-type" evidence="1">
    <location>
        <begin position="10"/>
        <end position="62"/>
    </location>
</feature>
<evidence type="ECO:0000313" key="4">
    <source>
        <dbReference type="Proteomes" id="UP000031546"/>
    </source>
</evidence>
<evidence type="ECO:0000313" key="2">
    <source>
        <dbReference type="EMBL" id="KIH70044.1"/>
    </source>
</evidence>
<dbReference type="Gene3D" id="1.10.260.40">
    <property type="entry name" value="lambda repressor-like DNA-binding domains"/>
    <property type="match status" value="1"/>
</dbReference>
<reference evidence="3" key="2">
    <citation type="submission" date="2020-04" db="EMBL/GenBank/DDBJ databases">
        <authorList>
            <person name="Tanveer F."/>
            <person name="Xie Y."/>
            <person name="Shinwari Z.K."/>
        </authorList>
    </citation>
    <scope>NUCLEOTIDE SEQUENCE</scope>
    <source>
        <strain evidence="3">MOSEL-ME25</strain>
    </source>
</reference>
<dbReference type="EMBL" id="JXII01000009">
    <property type="protein sequence ID" value="KIH70044.1"/>
    <property type="molecule type" value="Genomic_DNA"/>
</dbReference>
<dbReference type="Proteomes" id="UP000527860">
    <property type="component" value="Unassembled WGS sequence"/>
</dbReference>
<dbReference type="AlphaFoldDB" id="A0A0C2HEI0"/>
<dbReference type="GO" id="GO:0003677">
    <property type="term" value="F:DNA binding"/>
    <property type="evidence" value="ECO:0007669"/>
    <property type="project" value="UniProtKB-KW"/>
</dbReference>
<protein>
    <submittedName>
        <fullName evidence="2">DNA-binding protein</fullName>
    </submittedName>
    <submittedName>
        <fullName evidence="3">Helix-turn-helix transcriptional regulator</fullName>
    </submittedName>
</protein>
<proteinExistence type="predicted"/>
<dbReference type="OrthoDB" id="2629500at2"/>